<keyword evidence="2" id="KW-1185">Reference proteome</keyword>
<protein>
    <submittedName>
        <fullName evidence="1">Uncharacterized protein</fullName>
    </submittedName>
</protein>
<evidence type="ECO:0000313" key="2">
    <source>
        <dbReference type="Proteomes" id="UP001152795"/>
    </source>
</evidence>
<evidence type="ECO:0000313" key="1">
    <source>
        <dbReference type="EMBL" id="CAB4014396.1"/>
    </source>
</evidence>
<dbReference type="EMBL" id="CACRXK020008285">
    <property type="protein sequence ID" value="CAB4014396.1"/>
    <property type="molecule type" value="Genomic_DNA"/>
</dbReference>
<accession>A0A6S7I9I4</accession>
<sequence>MALSRNAMLVWCFVVLAVSWAENNDHVMDSKQRYEKMHEHYDGLGDAGEKDGLVSYKEIRRALGTTTEEEWKKEIEPHDDGDKLLNPAEFENWLSSFKKQEL</sequence>
<name>A0A6S7I9I4_PARCT</name>
<dbReference type="Proteomes" id="UP001152795">
    <property type="component" value="Unassembled WGS sequence"/>
</dbReference>
<dbReference type="AlphaFoldDB" id="A0A6S7I9I4"/>
<dbReference type="OrthoDB" id="6008644at2759"/>
<dbReference type="SUPFAM" id="SSF47473">
    <property type="entry name" value="EF-hand"/>
    <property type="match status" value="1"/>
</dbReference>
<reference evidence="1" key="1">
    <citation type="submission" date="2020-04" db="EMBL/GenBank/DDBJ databases">
        <authorList>
            <person name="Alioto T."/>
            <person name="Alioto T."/>
            <person name="Gomez Garrido J."/>
        </authorList>
    </citation>
    <scope>NUCLEOTIDE SEQUENCE</scope>
    <source>
        <strain evidence="1">A484AB</strain>
    </source>
</reference>
<comment type="caution">
    <text evidence="1">The sequence shown here is derived from an EMBL/GenBank/DDBJ whole genome shotgun (WGS) entry which is preliminary data.</text>
</comment>
<organism evidence="1 2">
    <name type="scientific">Paramuricea clavata</name>
    <name type="common">Red gorgonian</name>
    <name type="synonym">Violescent sea-whip</name>
    <dbReference type="NCBI Taxonomy" id="317549"/>
    <lineage>
        <taxon>Eukaryota</taxon>
        <taxon>Metazoa</taxon>
        <taxon>Cnidaria</taxon>
        <taxon>Anthozoa</taxon>
        <taxon>Octocorallia</taxon>
        <taxon>Malacalcyonacea</taxon>
        <taxon>Plexauridae</taxon>
        <taxon>Paramuricea</taxon>
    </lineage>
</organism>
<gene>
    <name evidence="1" type="ORF">PACLA_8A079917</name>
</gene>
<dbReference type="InterPro" id="IPR011992">
    <property type="entry name" value="EF-hand-dom_pair"/>
</dbReference>
<proteinExistence type="predicted"/>